<evidence type="ECO:0000313" key="4">
    <source>
        <dbReference type="EMBL" id="KAA8492535.1"/>
    </source>
</evidence>
<sequence>MEQLLDMQVGANPKLLLALMQPTPMHDAVREGDSARLKALLRSRRTAGEVLRQDMFGYTPLILAAECRLGKGAASDEMVALLLDYGAASVVNVPCKVHDQTALHVAAFHGNVGAVQKLIRSGAHVNALTDDHRTPLFQAAFGGHAAVVKELLAAGADPSVRDADKQTPLDVTKDVECQGLLA</sequence>
<keyword evidence="1" id="KW-0677">Repeat</keyword>
<evidence type="ECO:0000256" key="3">
    <source>
        <dbReference type="PROSITE-ProRule" id="PRU00023"/>
    </source>
</evidence>
<evidence type="ECO:0000313" key="5">
    <source>
        <dbReference type="Proteomes" id="UP000324585"/>
    </source>
</evidence>
<accession>A0A5J4YMZ8</accession>
<organism evidence="4 5">
    <name type="scientific">Porphyridium purpureum</name>
    <name type="common">Red alga</name>
    <name type="synonym">Porphyridium cruentum</name>
    <dbReference type="NCBI Taxonomy" id="35688"/>
    <lineage>
        <taxon>Eukaryota</taxon>
        <taxon>Rhodophyta</taxon>
        <taxon>Bangiophyceae</taxon>
        <taxon>Porphyridiales</taxon>
        <taxon>Porphyridiaceae</taxon>
        <taxon>Porphyridium</taxon>
    </lineage>
</organism>
<keyword evidence="2 3" id="KW-0040">ANK repeat</keyword>
<dbReference type="PROSITE" id="PS50088">
    <property type="entry name" value="ANK_REPEAT"/>
    <property type="match status" value="2"/>
</dbReference>
<keyword evidence="5" id="KW-1185">Reference proteome</keyword>
<dbReference type="OrthoDB" id="5803at2759"/>
<dbReference type="PRINTS" id="PR01415">
    <property type="entry name" value="ANKYRIN"/>
</dbReference>
<dbReference type="InterPro" id="IPR036770">
    <property type="entry name" value="Ankyrin_rpt-contain_sf"/>
</dbReference>
<evidence type="ECO:0000256" key="2">
    <source>
        <dbReference type="ARBA" id="ARBA00023043"/>
    </source>
</evidence>
<protein>
    <submittedName>
        <fullName evidence="4">Ankyrin repeat domain-containing protein 10</fullName>
    </submittedName>
</protein>
<comment type="caution">
    <text evidence="4">The sequence shown here is derived from an EMBL/GenBank/DDBJ whole genome shotgun (WGS) entry which is preliminary data.</text>
</comment>
<feature type="repeat" description="ANK" evidence="3">
    <location>
        <begin position="98"/>
        <end position="130"/>
    </location>
</feature>
<dbReference type="PROSITE" id="PS50297">
    <property type="entry name" value="ANK_REP_REGION"/>
    <property type="match status" value="2"/>
</dbReference>
<dbReference type="SUPFAM" id="SSF48403">
    <property type="entry name" value="Ankyrin repeat"/>
    <property type="match status" value="1"/>
</dbReference>
<proteinExistence type="predicted"/>
<dbReference type="SMART" id="SM00248">
    <property type="entry name" value="ANK"/>
    <property type="match status" value="4"/>
</dbReference>
<dbReference type="Gene3D" id="1.25.40.20">
    <property type="entry name" value="Ankyrin repeat-containing domain"/>
    <property type="match status" value="1"/>
</dbReference>
<name>A0A5J4YMZ8_PORPP</name>
<dbReference type="PANTHER" id="PTHR24171">
    <property type="entry name" value="ANKYRIN REPEAT DOMAIN-CONTAINING PROTEIN 39-RELATED"/>
    <property type="match status" value="1"/>
</dbReference>
<dbReference type="Pfam" id="PF12796">
    <property type="entry name" value="Ank_2"/>
    <property type="match status" value="1"/>
</dbReference>
<dbReference type="EMBL" id="VRMN01000009">
    <property type="protein sequence ID" value="KAA8492535.1"/>
    <property type="molecule type" value="Genomic_DNA"/>
</dbReference>
<feature type="repeat" description="ANK" evidence="3">
    <location>
        <begin position="131"/>
        <end position="163"/>
    </location>
</feature>
<dbReference type="AlphaFoldDB" id="A0A5J4YMZ8"/>
<reference evidence="5" key="1">
    <citation type="journal article" date="2019" name="Nat. Commun.">
        <title>Expansion of phycobilisome linker gene families in mesophilic red algae.</title>
        <authorList>
            <person name="Lee J."/>
            <person name="Kim D."/>
            <person name="Bhattacharya D."/>
            <person name="Yoon H.S."/>
        </authorList>
    </citation>
    <scope>NUCLEOTIDE SEQUENCE [LARGE SCALE GENOMIC DNA]</scope>
    <source>
        <strain evidence="5">CCMP 1328</strain>
    </source>
</reference>
<evidence type="ECO:0000256" key="1">
    <source>
        <dbReference type="ARBA" id="ARBA00022737"/>
    </source>
</evidence>
<dbReference type="Proteomes" id="UP000324585">
    <property type="component" value="Unassembled WGS sequence"/>
</dbReference>
<dbReference type="InterPro" id="IPR002110">
    <property type="entry name" value="Ankyrin_rpt"/>
</dbReference>
<gene>
    <name evidence="4" type="ORF">FVE85_8042</name>
</gene>